<organism evidence="2 3">
    <name type="scientific">Bombardia bombarda</name>
    <dbReference type="NCBI Taxonomy" id="252184"/>
    <lineage>
        <taxon>Eukaryota</taxon>
        <taxon>Fungi</taxon>
        <taxon>Dikarya</taxon>
        <taxon>Ascomycota</taxon>
        <taxon>Pezizomycotina</taxon>
        <taxon>Sordariomycetes</taxon>
        <taxon>Sordariomycetidae</taxon>
        <taxon>Sordariales</taxon>
        <taxon>Lasiosphaeriaceae</taxon>
        <taxon>Bombardia</taxon>
    </lineage>
</organism>
<feature type="transmembrane region" description="Helical" evidence="1">
    <location>
        <begin position="550"/>
        <end position="569"/>
    </location>
</feature>
<evidence type="ECO:0000313" key="3">
    <source>
        <dbReference type="Proteomes" id="UP001174934"/>
    </source>
</evidence>
<reference evidence="2" key="1">
    <citation type="submission" date="2023-06" db="EMBL/GenBank/DDBJ databases">
        <title>Genome-scale phylogeny and comparative genomics of the fungal order Sordariales.</title>
        <authorList>
            <consortium name="Lawrence Berkeley National Laboratory"/>
            <person name="Hensen N."/>
            <person name="Bonometti L."/>
            <person name="Westerberg I."/>
            <person name="Brannstrom I.O."/>
            <person name="Guillou S."/>
            <person name="Cros-Aarteil S."/>
            <person name="Calhoun S."/>
            <person name="Haridas S."/>
            <person name="Kuo A."/>
            <person name="Mondo S."/>
            <person name="Pangilinan J."/>
            <person name="Riley R."/>
            <person name="LaButti K."/>
            <person name="Andreopoulos B."/>
            <person name="Lipzen A."/>
            <person name="Chen C."/>
            <person name="Yanf M."/>
            <person name="Daum C."/>
            <person name="Ng V."/>
            <person name="Clum A."/>
            <person name="Steindorff A."/>
            <person name="Ohm R."/>
            <person name="Martin F."/>
            <person name="Silar P."/>
            <person name="Natvig D."/>
            <person name="Lalanne C."/>
            <person name="Gautier V."/>
            <person name="Ament-velasquez S.L."/>
            <person name="Kruys A."/>
            <person name="Hutchinson M.I."/>
            <person name="Powell A.J."/>
            <person name="Barry K."/>
            <person name="Miller A.N."/>
            <person name="Grigoriev I.V."/>
            <person name="Debuchy R."/>
            <person name="Gladieux P."/>
            <person name="Thoren M.H."/>
            <person name="Johannesson H."/>
        </authorList>
    </citation>
    <scope>NUCLEOTIDE SEQUENCE</scope>
    <source>
        <strain evidence="2">SMH3391-2</strain>
    </source>
</reference>
<sequence length="750" mass="85942">MQKPEKEFPVNLMDWKHVFSSPTSYRIRNPNHYQKPGWVYQDEQKYRHRDFAGRVCFKPLSDRYLHHHDGYLRNLIVQCTDDLFSAPSNSTWRRTYVRKVSPLKVRLATWVIDFSYDPESWEDWWIMFLRALPAAIAMTLVFWDGSSMRPLDFRGWYAPVPYMYHGDAKVWSNYLENRKGLSLLAKNHQVYNLLKPRHLCFLRSPYDEAPHGVDVRAVAEWEASAEGYDANLSYLFVAYSSEHFNHGSESDMKALHEIAEKACRDAKLPAYWVAASCMRDERELEADVYRISDILRGAQKMIIAVGQGNNSMVKADTDALLRHWGSRMWTFPEVLLSPGRSIAVYTHGGNLNAPLVVSKNQFAARVWATSDADVSRQLTDHYVGNLSLSRLELAVLALKCLYSRQTTTYLDGDQAYALMGLLRLRPQIDRTDSQFQAFARLSLANDSDMLLERYICTLPLSRTQPWYDMEDAYQSHLWDITPSCQVAAICANDTVVLDGAYGASIRWKSFYPIYFSTGPSWKRYLAYLLMEYQLFFLVLAAVLFTYGALIPALIFPGIVFLALWLYFWVMTPKLVRIIHGGKFTEVQAALFGFEGYLNAATIERALFGGCFGRLGWSVNGSPLSRSYVNEFGERVSMDPTKDVEVRARVEQAKSAKPGDMRVFTLVDTYNMEMTLFEAVRPPSCVFICGAEGGMQRAVGCSYDWTSQTMYRETVLRMPTMSLNRMDRVPRFRFGISRPDLPVRPASATSV</sequence>
<protein>
    <submittedName>
        <fullName evidence="2">Uncharacterized protein</fullName>
    </submittedName>
</protein>
<keyword evidence="1" id="KW-0472">Membrane</keyword>
<dbReference type="Proteomes" id="UP001174934">
    <property type="component" value="Unassembled WGS sequence"/>
</dbReference>
<comment type="caution">
    <text evidence="2">The sequence shown here is derived from an EMBL/GenBank/DDBJ whole genome shotgun (WGS) entry which is preliminary data.</text>
</comment>
<evidence type="ECO:0000313" key="2">
    <source>
        <dbReference type="EMBL" id="KAK0636050.1"/>
    </source>
</evidence>
<gene>
    <name evidence="2" type="ORF">B0T17DRAFT_587350</name>
</gene>
<name>A0AA40CF76_9PEZI</name>
<evidence type="ECO:0000256" key="1">
    <source>
        <dbReference type="SAM" id="Phobius"/>
    </source>
</evidence>
<accession>A0AA40CF76</accession>
<dbReference type="EMBL" id="JAULSR010000001">
    <property type="protein sequence ID" value="KAK0636050.1"/>
    <property type="molecule type" value="Genomic_DNA"/>
</dbReference>
<keyword evidence="1" id="KW-1133">Transmembrane helix</keyword>
<dbReference type="AlphaFoldDB" id="A0AA40CF76"/>
<keyword evidence="1" id="KW-0812">Transmembrane</keyword>
<proteinExistence type="predicted"/>
<keyword evidence="3" id="KW-1185">Reference proteome</keyword>